<feature type="transmembrane region" description="Helical" evidence="6">
    <location>
        <begin position="94"/>
        <end position="118"/>
    </location>
</feature>
<dbReference type="RefSeq" id="XP_013408348.1">
    <property type="nucleotide sequence ID" value="XM_013552894.1"/>
</dbReference>
<keyword evidence="3 6" id="KW-0812">Transmembrane</keyword>
<dbReference type="Proteomes" id="UP000085678">
    <property type="component" value="Unplaced"/>
</dbReference>
<keyword evidence="5 6" id="KW-0472">Membrane</keyword>
<evidence type="ECO:0000256" key="6">
    <source>
        <dbReference type="RuleBase" id="RU361218"/>
    </source>
</evidence>
<reference evidence="8" key="1">
    <citation type="submission" date="2025-08" db="UniProtKB">
        <authorList>
            <consortium name="RefSeq"/>
        </authorList>
    </citation>
    <scope>IDENTIFICATION</scope>
    <source>
        <tissue evidence="8">Gonads</tissue>
    </source>
</reference>
<feature type="transmembrane region" description="Helical" evidence="6">
    <location>
        <begin position="21"/>
        <end position="46"/>
    </location>
</feature>
<dbReference type="PIRSF" id="PIRSF002419">
    <property type="entry name" value="Tetraspanin"/>
    <property type="match status" value="1"/>
</dbReference>
<evidence type="ECO:0000256" key="1">
    <source>
        <dbReference type="ARBA" id="ARBA00004141"/>
    </source>
</evidence>
<dbReference type="OrthoDB" id="9972904at2759"/>
<gene>
    <name evidence="8" type="primary">LOC106172263</name>
</gene>
<evidence type="ECO:0000256" key="2">
    <source>
        <dbReference type="ARBA" id="ARBA00006840"/>
    </source>
</evidence>
<dbReference type="GO" id="GO:0005886">
    <property type="term" value="C:plasma membrane"/>
    <property type="evidence" value="ECO:0007669"/>
    <property type="project" value="TreeGrafter"/>
</dbReference>
<dbReference type="InParanoid" id="A0A1S3JDE5"/>
<dbReference type="InterPro" id="IPR000301">
    <property type="entry name" value="Tetraspanin_animals"/>
</dbReference>
<feature type="transmembrane region" description="Helical" evidence="6">
    <location>
        <begin position="66"/>
        <end position="87"/>
    </location>
</feature>
<evidence type="ECO:0000256" key="4">
    <source>
        <dbReference type="ARBA" id="ARBA00022989"/>
    </source>
</evidence>
<comment type="similarity">
    <text evidence="2 6">Belongs to the tetraspanin (TM4SF) family.</text>
</comment>
<dbReference type="STRING" id="7574.A0A1S3JDE5"/>
<name>A0A1S3JDE5_LINAN</name>
<organism evidence="7 8">
    <name type="scientific">Lingula anatina</name>
    <name type="common">Brachiopod</name>
    <name type="synonym">Lingula unguis</name>
    <dbReference type="NCBI Taxonomy" id="7574"/>
    <lineage>
        <taxon>Eukaryota</taxon>
        <taxon>Metazoa</taxon>
        <taxon>Spiralia</taxon>
        <taxon>Lophotrochozoa</taxon>
        <taxon>Brachiopoda</taxon>
        <taxon>Linguliformea</taxon>
        <taxon>Lingulata</taxon>
        <taxon>Lingulida</taxon>
        <taxon>Linguloidea</taxon>
        <taxon>Lingulidae</taxon>
        <taxon>Lingula</taxon>
    </lineage>
</organism>
<dbReference type="SUPFAM" id="SSF48652">
    <property type="entry name" value="Tetraspanin"/>
    <property type="match status" value="1"/>
</dbReference>
<dbReference type="AlphaFoldDB" id="A0A1S3JDE5"/>
<keyword evidence="7" id="KW-1185">Reference proteome</keyword>
<evidence type="ECO:0000313" key="8">
    <source>
        <dbReference type="RefSeq" id="XP_013408348.1"/>
    </source>
</evidence>
<sequence length="261" mass="28113">MAGGTERAKSYMATGAYVGCIKILLTVYNFVFWITGIAVLVLGIWIVAGLQKYTELLDGYPSAATWAIIGTGAAIVIIASFACYCTFKGYGRLLYIYAAFLMVVFLAELAAGATFLVFKGQVQTSLKTGMNNTMNSYTDGSDNAMDKVQQSIKCCGINSYVDWYYTKYDKNTEKPNTVKVPKSCCVTSSNCSNTNLPLNLNQTSASIYVEGCHRKIVSGMEGNIAIIGSAVLGFSFLQLLGSVLACCLGKGINKAKYEQVA</sequence>
<protein>
    <recommendedName>
        <fullName evidence="6">Tetraspanin</fullName>
    </recommendedName>
</protein>
<dbReference type="PANTHER" id="PTHR19282">
    <property type="entry name" value="TETRASPANIN"/>
    <property type="match status" value="1"/>
</dbReference>
<evidence type="ECO:0000313" key="7">
    <source>
        <dbReference type="Proteomes" id="UP000085678"/>
    </source>
</evidence>
<dbReference type="InterPro" id="IPR008952">
    <property type="entry name" value="Tetraspanin_EC2_sf"/>
</dbReference>
<dbReference type="PRINTS" id="PR00259">
    <property type="entry name" value="TMFOUR"/>
</dbReference>
<evidence type="ECO:0000256" key="3">
    <source>
        <dbReference type="ARBA" id="ARBA00022692"/>
    </source>
</evidence>
<proteinExistence type="inferred from homology"/>
<dbReference type="InterPro" id="IPR018499">
    <property type="entry name" value="Tetraspanin/Peripherin"/>
</dbReference>
<keyword evidence="4 6" id="KW-1133">Transmembrane helix</keyword>
<dbReference type="KEGG" id="lak:106172263"/>
<dbReference type="Pfam" id="PF00335">
    <property type="entry name" value="Tetraspanin"/>
    <property type="match status" value="1"/>
</dbReference>
<feature type="transmembrane region" description="Helical" evidence="6">
    <location>
        <begin position="224"/>
        <end position="248"/>
    </location>
</feature>
<evidence type="ECO:0000256" key="5">
    <source>
        <dbReference type="ARBA" id="ARBA00023136"/>
    </source>
</evidence>
<comment type="subcellular location">
    <subcellularLocation>
        <location evidence="1 6">Membrane</location>
        <topology evidence="1 6">Multi-pass membrane protein</topology>
    </subcellularLocation>
</comment>
<dbReference type="OMA" id="GCINLMK"/>
<dbReference type="GeneID" id="106172263"/>
<dbReference type="Gene3D" id="1.10.1450.10">
    <property type="entry name" value="Tetraspanin"/>
    <property type="match status" value="1"/>
</dbReference>
<dbReference type="PANTHER" id="PTHR19282:SF252">
    <property type="entry name" value="TETRASPANIN"/>
    <property type="match status" value="1"/>
</dbReference>
<accession>A0A1S3JDE5</accession>